<dbReference type="InterPro" id="IPR052898">
    <property type="entry name" value="ACAD10-like"/>
</dbReference>
<accession>A0ABV9Y561</accession>
<feature type="domain" description="Aminoglycoside phosphotransferase" evidence="2">
    <location>
        <begin position="66"/>
        <end position="281"/>
    </location>
</feature>
<dbReference type="PANTHER" id="PTHR47829">
    <property type="entry name" value="HYDROLASE, PUTATIVE (AFU_ORTHOLOGUE AFUA_1G12880)-RELATED"/>
    <property type="match status" value="1"/>
</dbReference>
<evidence type="ECO:0000313" key="4">
    <source>
        <dbReference type="Proteomes" id="UP001595833"/>
    </source>
</evidence>
<dbReference type="Proteomes" id="UP001595833">
    <property type="component" value="Unassembled WGS sequence"/>
</dbReference>
<sequence length="376" mass="40599">MTEPHATEPSTTDSHGTAKPGITELGTGEPGTPDPGAVDSRGTAALPGLDLDRLADRLGTGPLTGELIPGGRSNLTYRVTDGEHRWVLRRPPLGHVLATAHDMAREHRVISALADTAVPVPRAELLCTDTEVLGAPFYLMQEVPGVALRHRDQCPWLTPDLAETLSDRLVDVLADLHAVDPHEVGLSDFGRPEGFLHRQVSRWGKQLESSRSRELPGIDELRDHLAATVPVTRRTTIVHGDYRLDNVLVTTDPLDISAVLDWEMATLGDPLADLGLLCVYWNGVGVEDDPITGTVPTLPGFASAEEMVARYAERSGADVDGLAWYTAFGYFKLAVILEGIHFRFTRGKTVGAGFDQIGRLTLPLVRQGLAASAGER</sequence>
<dbReference type="PANTHER" id="PTHR47829:SF1">
    <property type="entry name" value="HAD FAMILY PHOSPHATASE"/>
    <property type="match status" value="1"/>
</dbReference>
<keyword evidence="4" id="KW-1185">Reference proteome</keyword>
<comment type="caution">
    <text evidence="3">The sequence shown here is derived from an EMBL/GenBank/DDBJ whole genome shotgun (WGS) entry which is preliminary data.</text>
</comment>
<dbReference type="Gene3D" id="3.30.200.20">
    <property type="entry name" value="Phosphorylase Kinase, domain 1"/>
    <property type="match status" value="1"/>
</dbReference>
<dbReference type="Gene3D" id="3.90.1200.10">
    <property type="match status" value="1"/>
</dbReference>
<dbReference type="InterPro" id="IPR011009">
    <property type="entry name" value="Kinase-like_dom_sf"/>
</dbReference>
<evidence type="ECO:0000259" key="2">
    <source>
        <dbReference type="Pfam" id="PF01636"/>
    </source>
</evidence>
<name>A0ABV9Y561_9PSEU</name>
<dbReference type="EMBL" id="JBHSJB010000027">
    <property type="protein sequence ID" value="MFC5057373.1"/>
    <property type="molecule type" value="Genomic_DNA"/>
</dbReference>
<dbReference type="SUPFAM" id="SSF56112">
    <property type="entry name" value="Protein kinase-like (PK-like)"/>
    <property type="match status" value="1"/>
</dbReference>
<dbReference type="InterPro" id="IPR041726">
    <property type="entry name" value="ACAD10_11_N"/>
</dbReference>
<gene>
    <name evidence="3" type="ORF">ACFPFM_26975</name>
</gene>
<protein>
    <submittedName>
        <fullName evidence="3">Phosphotransferase family protein</fullName>
    </submittedName>
</protein>
<evidence type="ECO:0000256" key="1">
    <source>
        <dbReference type="SAM" id="MobiDB-lite"/>
    </source>
</evidence>
<dbReference type="Pfam" id="PF01636">
    <property type="entry name" value="APH"/>
    <property type="match status" value="1"/>
</dbReference>
<organism evidence="3 4">
    <name type="scientific">Saccharothrix xinjiangensis</name>
    <dbReference type="NCBI Taxonomy" id="204798"/>
    <lineage>
        <taxon>Bacteria</taxon>
        <taxon>Bacillati</taxon>
        <taxon>Actinomycetota</taxon>
        <taxon>Actinomycetes</taxon>
        <taxon>Pseudonocardiales</taxon>
        <taxon>Pseudonocardiaceae</taxon>
        <taxon>Saccharothrix</taxon>
    </lineage>
</organism>
<evidence type="ECO:0000313" key="3">
    <source>
        <dbReference type="EMBL" id="MFC5057373.1"/>
    </source>
</evidence>
<proteinExistence type="predicted"/>
<reference evidence="4" key="1">
    <citation type="journal article" date="2019" name="Int. J. Syst. Evol. Microbiol.">
        <title>The Global Catalogue of Microorganisms (GCM) 10K type strain sequencing project: providing services to taxonomists for standard genome sequencing and annotation.</title>
        <authorList>
            <consortium name="The Broad Institute Genomics Platform"/>
            <consortium name="The Broad Institute Genome Sequencing Center for Infectious Disease"/>
            <person name="Wu L."/>
            <person name="Ma J."/>
        </authorList>
    </citation>
    <scope>NUCLEOTIDE SEQUENCE [LARGE SCALE GENOMIC DNA]</scope>
    <source>
        <strain evidence="4">KCTC 12848</strain>
    </source>
</reference>
<dbReference type="InterPro" id="IPR002575">
    <property type="entry name" value="Aminoglycoside_PTrfase"/>
</dbReference>
<dbReference type="CDD" id="cd05154">
    <property type="entry name" value="ACAD10_11_N-like"/>
    <property type="match status" value="1"/>
</dbReference>
<feature type="region of interest" description="Disordered" evidence="1">
    <location>
        <begin position="1"/>
        <end position="44"/>
    </location>
</feature>
<dbReference type="RefSeq" id="WP_344037100.1">
    <property type="nucleotide sequence ID" value="NZ_BAAAKE010000006.1"/>
</dbReference>